<evidence type="ECO:0000256" key="3">
    <source>
        <dbReference type="ARBA" id="ARBA00022475"/>
    </source>
</evidence>
<dbReference type="PANTHER" id="PTHR43044">
    <property type="match status" value="1"/>
</dbReference>
<evidence type="ECO:0000256" key="8">
    <source>
        <dbReference type="SAM" id="Phobius"/>
    </source>
</evidence>
<feature type="transmembrane region" description="Helical" evidence="8">
    <location>
        <begin position="378"/>
        <end position="403"/>
    </location>
</feature>
<dbReference type="GO" id="GO:0005886">
    <property type="term" value="C:plasma membrane"/>
    <property type="evidence" value="ECO:0007669"/>
    <property type="project" value="UniProtKB-SubCell"/>
</dbReference>
<dbReference type="InterPro" id="IPR005614">
    <property type="entry name" value="NrfD-like"/>
</dbReference>
<keyword evidence="5 8" id="KW-1133">Transmembrane helix</keyword>
<keyword evidence="10" id="KW-1185">Reference proteome</keyword>
<evidence type="ECO:0000313" key="9">
    <source>
        <dbReference type="EMBL" id="QDU60872.1"/>
    </source>
</evidence>
<feature type="transmembrane region" description="Helical" evidence="8">
    <location>
        <begin position="538"/>
        <end position="557"/>
    </location>
</feature>
<dbReference type="KEGG" id="knv:Pan216_17250"/>
<feature type="transmembrane region" description="Helical" evidence="8">
    <location>
        <begin position="174"/>
        <end position="193"/>
    </location>
</feature>
<name>A0A518B1P6_9BACT</name>
<evidence type="ECO:0000256" key="6">
    <source>
        <dbReference type="ARBA" id="ARBA00023136"/>
    </source>
</evidence>
<dbReference type="InterPro" id="IPR021776">
    <property type="entry name" value="ActD"/>
</dbReference>
<keyword evidence="3" id="KW-1003">Cell membrane</keyword>
<feature type="transmembrane region" description="Helical" evidence="8">
    <location>
        <begin position="93"/>
        <end position="113"/>
    </location>
</feature>
<evidence type="ECO:0000256" key="5">
    <source>
        <dbReference type="ARBA" id="ARBA00022989"/>
    </source>
</evidence>
<evidence type="ECO:0000256" key="1">
    <source>
        <dbReference type="ARBA" id="ARBA00004651"/>
    </source>
</evidence>
<feature type="transmembrane region" description="Helical" evidence="8">
    <location>
        <begin position="577"/>
        <end position="600"/>
    </location>
</feature>
<comment type="similarity">
    <text evidence="2">Belongs to the NrfD family.</text>
</comment>
<gene>
    <name evidence="9" type="ORF">Pan216_17250</name>
</gene>
<keyword evidence="6 8" id="KW-0472">Membrane</keyword>
<organism evidence="9 10">
    <name type="scientific">Kolteria novifilia</name>
    <dbReference type="NCBI Taxonomy" id="2527975"/>
    <lineage>
        <taxon>Bacteria</taxon>
        <taxon>Pseudomonadati</taxon>
        <taxon>Planctomycetota</taxon>
        <taxon>Planctomycetia</taxon>
        <taxon>Kolteriales</taxon>
        <taxon>Kolteriaceae</taxon>
        <taxon>Kolteria</taxon>
    </lineage>
</organism>
<feature type="transmembrane region" description="Helical" evidence="8">
    <location>
        <begin position="271"/>
        <end position="291"/>
    </location>
</feature>
<feature type="transmembrane region" description="Helical" evidence="8">
    <location>
        <begin position="58"/>
        <end position="81"/>
    </location>
</feature>
<reference evidence="9 10" key="1">
    <citation type="submission" date="2019-02" db="EMBL/GenBank/DDBJ databases">
        <title>Deep-cultivation of Planctomycetes and their phenomic and genomic characterization uncovers novel biology.</title>
        <authorList>
            <person name="Wiegand S."/>
            <person name="Jogler M."/>
            <person name="Boedeker C."/>
            <person name="Pinto D."/>
            <person name="Vollmers J."/>
            <person name="Rivas-Marin E."/>
            <person name="Kohn T."/>
            <person name="Peeters S.H."/>
            <person name="Heuer A."/>
            <person name="Rast P."/>
            <person name="Oberbeckmann S."/>
            <person name="Bunk B."/>
            <person name="Jeske O."/>
            <person name="Meyerdierks A."/>
            <person name="Storesund J.E."/>
            <person name="Kallscheuer N."/>
            <person name="Luecker S."/>
            <person name="Lage O.M."/>
            <person name="Pohl T."/>
            <person name="Merkel B.J."/>
            <person name="Hornburger P."/>
            <person name="Mueller R.-W."/>
            <person name="Bruemmer F."/>
            <person name="Labrenz M."/>
            <person name="Spormann A.M."/>
            <person name="Op den Camp H."/>
            <person name="Overmann J."/>
            <person name="Amann R."/>
            <person name="Jetten M.S.M."/>
            <person name="Mascher T."/>
            <person name="Medema M.H."/>
            <person name="Devos D.P."/>
            <person name="Kaster A.-K."/>
            <person name="Ovreas L."/>
            <person name="Rohde M."/>
            <person name="Galperin M.Y."/>
            <person name="Jogler C."/>
        </authorList>
    </citation>
    <scope>NUCLEOTIDE SEQUENCE [LARGE SCALE GENOMIC DNA]</scope>
    <source>
        <strain evidence="9 10">Pan216</strain>
    </source>
</reference>
<feature type="transmembrane region" description="Helical" evidence="8">
    <location>
        <begin position="353"/>
        <end position="371"/>
    </location>
</feature>
<feature type="transmembrane region" description="Helical" evidence="8">
    <location>
        <begin position="312"/>
        <end position="333"/>
    </location>
</feature>
<accession>A0A518B1P6</accession>
<evidence type="ECO:0000313" key="10">
    <source>
        <dbReference type="Proteomes" id="UP000317093"/>
    </source>
</evidence>
<proteinExistence type="inferred from homology"/>
<evidence type="ECO:0000256" key="7">
    <source>
        <dbReference type="SAM" id="MobiDB-lite"/>
    </source>
</evidence>
<dbReference type="Pfam" id="PF11821">
    <property type="entry name" value="ActD"/>
    <property type="match status" value="1"/>
</dbReference>
<feature type="transmembrane region" description="Helical" evidence="8">
    <location>
        <begin position="423"/>
        <end position="441"/>
    </location>
</feature>
<dbReference type="PANTHER" id="PTHR43044:SF2">
    <property type="entry name" value="POLYSULPHIDE REDUCTASE NRFD"/>
    <property type="match status" value="1"/>
</dbReference>
<protein>
    <submittedName>
        <fullName evidence="9">Polysulfide reductase, NrfD</fullName>
    </submittedName>
</protein>
<feature type="region of interest" description="Disordered" evidence="7">
    <location>
        <begin position="460"/>
        <end position="479"/>
    </location>
</feature>
<evidence type="ECO:0000256" key="4">
    <source>
        <dbReference type="ARBA" id="ARBA00022692"/>
    </source>
</evidence>
<feature type="transmembrane region" description="Helical" evidence="8">
    <location>
        <begin position="125"/>
        <end position="154"/>
    </location>
</feature>
<feature type="transmembrane region" description="Helical" evidence="8">
    <location>
        <begin position="232"/>
        <end position="251"/>
    </location>
</feature>
<dbReference type="EMBL" id="CP036279">
    <property type="protein sequence ID" value="QDU60872.1"/>
    <property type="molecule type" value="Genomic_DNA"/>
</dbReference>
<dbReference type="Pfam" id="PF03916">
    <property type="entry name" value="NrfD"/>
    <property type="match status" value="1"/>
</dbReference>
<dbReference type="AlphaFoldDB" id="A0A518B1P6"/>
<dbReference type="Proteomes" id="UP000317093">
    <property type="component" value="Chromosome"/>
</dbReference>
<sequence>MTQAVVTHEAEPTRPETLERQPIMTGTPTCASITEQVCAIVERPASAWWMPAFSVSTLLLALCGFAALYLITTGVGVWGLNSPVGWAFDITNFVFWVGIGHAGTLISAILLLFRQRWRNSINRFAEAMTIFAVACAGLFPLIHVGRIWMVWFLAPVPNANAIWPNFRSPLLWDVFAVSTYATVSTLFWFVGLVPDFATLRDRATTPLKRWSYGILSLGWRGSARHWLNYETAYLLLAGLSTPLVLSVHTVVSFDFATSVIPGWHTTIFPPYFVAGAIFSGFGMVLTLMIPARQLFHFENLVTDRHLDFMCQVLMATGMIVGYAYAMEFFTAWYSANPYEQFTFINRALGPYWWAYWIMVSCNVLTPQVFWFKSLRNRPWFIFGISILVNVGMWFERFVIIVTSLHRDFLPSSWGYFIPTWVDFAQFIGSFGLFFTLFLLFIRVAPMITIFEVKTLLPEADPHSQREPTPPVEGEADPLPTDGSFVPGLLARYESASDLYAACKKAKAAGYKHFDAYSPFPIHGLEKAMGLGKSKLPPMVLVAGVSGALLALVGMLWVNTVEYPLITAGKPYGAIEPLIPIVFEVTILFSAFAAVLGMFALNGLPRYHHRVFEKEIFKRSMDDGFFLMLDTRDHCFDAREALKLMRESGGRDVCVLDRK</sequence>
<comment type="subcellular location">
    <subcellularLocation>
        <location evidence="1">Cell membrane</location>
        <topology evidence="1">Multi-pass membrane protein</topology>
    </subcellularLocation>
</comment>
<keyword evidence="4 8" id="KW-0812">Transmembrane</keyword>
<evidence type="ECO:0000256" key="2">
    <source>
        <dbReference type="ARBA" id="ARBA00008929"/>
    </source>
</evidence>